<dbReference type="PANTHER" id="PTHR43540:SF14">
    <property type="entry name" value="ISOCHORISMATASE"/>
    <property type="match status" value="1"/>
</dbReference>
<dbReference type="CDD" id="cd01014">
    <property type="entry name" value="nicotinamidase_related"/>
    <property type="match status" value="1"/>
</dbReference>
<comment type="caution">
    <text evidence="4">The sequence shown here is derived from an EMBL/GenBank/DDBJ whole genome shotgun (WGS) entry which is preliminary data.</text>
</comment>
<proteinExistence type="inferred from homology"/>
<dbReference type="EMBL" id="JBBYAF010000007">
    <property type="protein sequence ID" value="MEL3971678.1"/>
    <property type="molecule type" value="Genomic_DNA"/>
</dbReference>
<dbReference type="EC" id="3.-.-.-" evidence="4"/>
<dbReference type="InterPro" id="IPR000868">
    <property type="entry name" value="Isochorismatase-like_dom"/>
</dbReference>
<dbReference type="Gene3D" id="3.40.50.850">
    <property type="entry name" value="Isochorismatase-like"/>
    <property type="match status" value="1"/>
</dbReference>
<dbReference type="GO" id="GO:0016787">
    <property type="term" value="F:hydrolase activity"/>
    <property type="evidence" value="ECO:0007669"/>
    <property type="project" value="UniProtKB-KW"/>
</dbReference>
<dbReference type="Proteomes" id="UP001389717">
    <property type="component" value="Unassembled WGS sequence"/>
</dbReference>
<keyword evidence="5" id="KW-1185">Reference proteome</keyword>
<dbReference type="RefSeq" id="WP_341981406.1">
    <property type="nucleotide sequence ID" value="NZ_JBBYAF010000007.1"/>
</dbReference>
<evidence type="ECO:0000256" key="1">
    <source>
        <dbReference type="ARBA" id="ARBA00006336"/>
    </source>
</evidence>
<sequence length="177" mass="19696">MSSALIIIDVQKGMFIKGAAVYKGEELISTLKTLIEKARSTDTPVFYVQHNAPAGKPLEVGKEGWEIHDEIKPRPGDPIIQKETPNSFLHTKLEEELNERGIKHIHIAGIQTEACVDTTCRSAFSKGYKVTLISDAHSTWDSGDLTAEQIIGHHNGVLRWFADVYPSEEIEFEQPAT</sequence>
<evidence type="ECO:0000256" key="2">
    <source>
        <dbReference type="ARBA" id="ARBA00022801"/>
    </source>
</evidence>
<gene>
    <name evidence="4" type="ORF">AAEO50_05230</name>
</gene>
<organism evidence="4 5">
    <name type="scientific">Rossellomorea oryzaecorticis</name>
    <dbReference type="NCBI Taxonomy" id="1396505"/>
    <lineage>
        <taxon>Bacteria</taxon>
        <taxon>Bacillati</taxon>
        <taxon>Bacillota</taxon>
        <taxon>Bacilli</taxon>
        <taxon>Bacillales</taxon>
        <taxon>Bacillaceae</taxon>
        <taxon>Rossellomorea</taxon>
    </lineage>
</organism>
<dbReference type="SUPFAM" id="SSF52499">
    <property type="entry name" value="Isochorismatase-like hydrolases"/>
    <property type="match status" value="1"/>
</dbReference>
<name>A0ABU9K7L8_9BACI</name>
<dbReference type="Pfam" id="PF00857">
    <property type="entry name" value="Isochorismatase"/>
    <property type="match status" value="1"/>
</dbReference>
<dbReference type="PANTHER" id="PTHR43540">
    <property type="entry name" value="PEROXYUREIDOACRYLATE/UREIDOACRYLATE AMIDOHYDROLASE-RELATED"/>
    <property type="match status" value="1"/>
</dbReference>
<keyword evidence="2 4" id="KW-0378">Hydrolase</keyword>
<reference evidence="4 5" key="1">
    <citation type="submission" date="2024-04" db="EMBL/GenBank/DDBJ databases">
        <title>Bacillus oryzaecorticis sp. nov., a moderately halophilic bacterium isolated from rice husks.</title>
        <authorList>
            <person name="Zhu H.-S."/>
        </authorList>
    </citation>
    <scope>NUCLEOTIDE SEQUENCE [LARGE SCALE GENOMIC DNA]</scope>
    <source>
        <strain evidence="4 5">ZC255</strain>
    </source>
</reference>
<evidence type="ECO:0000313" key="5">
    <source>
        <dbReference type="Proteomes" id="UP001389717"/>
    </source>
</evidence>
<comment type="similarity">
    <text evidence="1">Belongs to the isochorismatase family.</text>
</comment>
<dbReference type="InterPro" id="IPR050272">
    <property type="entry name" value="Isochorismatase-like_hydrls"/>
</dbReference>
<protein>
    <submittedName>
        <fullName evidence="4">Cysteine hydrolase family protein</fullName>
        <ecNumber evidence="4">3.-.-.-</ecNumber>
    </submittedName>
</protein>
<evidence type="ECO:0000259" key="3">
    <source>
        <dbReference type="Pfam" id="PF00857"/>
    </source>
</evidence>
<dbReference type="InterPro" id="IPR036380">
    <property type="entry name" value="Isochorismatase-like_sf"/>
</dbReference>
<accession>A0ABU9K7L8</accession>
<feature type="domain" description="Isochorismatase-like" evidence="3">
    <location>
        <begin position="3"/>
        <end position="141"/>
    </location>
</feature>
<evidence type="ECO:0000313" key="4">
    <source>
        <dbReference type="EMBL" id="MEL3971678.1"/>
    </source>
</evidence>